<accession>A0ABS0H9Y8</accession>
<dbReference type="EMBL" id="JADPUN010000422">
    <property type="protein sequence ID" value="MBF9135240.1"/>
    <property type="molecule type" value="Genomic_DNA"/>
</dbReference>
<protein>
    <submittedName>
        <fullName evidence="1">Uncharacterized protein</fullName>
    </submittedName>
</protein>
<proteinExistence type="predicted"/>
<sequence length="201" mass="21644">MSGQNQQALEVVMTITCTVALRTLTKGGWIIRERKNVHGEDGDGLYDLLVDFALNQNPADAVWNVAAWKGANANFFLTPDLVLDPQAVNRAASSPSYVRRSGRRHHRPRLSGPVGDVVELIPAADVRPGTAILVTFDRSATKAPVGNGPWPAVDSYKAQRAVVKRKACTENRQGEVTGVDLVTTLGEVRGLKPLTGLRPAA</sequence>
<comment type="caution">
    <text evidence="1">The sequence shown here is derived from an EMBL/GenBank/DDBJ whole genome shotgun (WGS) entry which is preliminary data.</text>
</comment>
<organism evidence="1 2">
    <name type="scientific">Plantactinospora alkalitolerans</name>
    <dbReference type="NCBI Taxonomy" id="2789879"/>
    <lineage>
        <taxon>Bacteria</taxon>
        <taxon>Bacillati</taxon>
        <taxon>Actinomycetota</taxon>
        <taxon>Actinomycetes</taxon>
        <taxon>Micromonosporales</taxon>
        <taxon>Micromonosporaceae</taxon>
        <taxon>Plantactinospora</taxon>
    </lineage>
</organism>
<name>A0ABS0H9Y8_9ACTN</name>
<dbReference type="Proteomes" id="UP000638560">
    <property type="component" value="Unassembled WGS sequence"/>
</dbReference>
<keyword evidence="2" id="KW-1185">Reference proteome</keyword>
<evidence type="ECO:0000313" key="1">
    <source>
        <dbReference type="EMBL" id="MBF9135240.1"/>
    </source>
</evidence>
<gene>
    <name evidence="1" type="ORF">I0C86_41050</name>
</gene>
<dbReference type="RefSeq" id="WP_196206697.1">
    <property type="nucleotide sequence ID" value="NZ_JADPUN010000422.1"/>
</dbReference>
<evidence type="ECO:0000313" key="2">
    <source>
        <dbReference type="Proteomes" id="UP000638560"/>
    </source>
</evidence>
<reference evidence="1 2" key="1">
    <citation type="submission" date="2020-11" db="EMBL/GenBank/DDBJ databases">
        <title>A novel isolate from a Black sea contaminated sediment with potential to produce alkanes: Plantactinospora alkalitolerans sp. nov.</title>
        <authorList>
            <person name="Carro L."/>
            <person name="Veyisoglu A."/>
            <person name="Guven K."/>
            <person name="Schumann P."/>
            <person name="Klenk H.-P."/>
            <person name="Sahin N."/>
        </authorList>
    </citation>
    <scope>NUCLEOTIDE SEQUENCE [LARGE SCALE GENOMIC DNA]</scope>
    <source>
        <strain evidence="1 2">S1510</strain>
    </source>
</reference>